<name>A0ABZ0TJ22_9SPHI</name>
<organism evidence="1 2">
    <name type="scientific">Mucilaginibacter sabulilitoris</name>
    <dbReference type="NCBI Taxonomy" id="1173583"/>
    <lineage>
        <taxon>Bacteria</taxon>
        <taxon>Pseudomonadati</taxon>
        <taxon>Bacteroidota</taxon>
        <taxon>Sphingobacteriia</taxon>
        <taxon>Sphingobacteriales</taxon>
        <taxon>Sphingobacteriaceae</taxon>
        <taxon>Mucilaginibacter</taxon>
    </lineage>
</organism>
<dbReference type="Pfam" id="PF00302">
    <property type="entry name" value="CAT"/>
    <property type="match status" value="1"/>
</dbReference>
<dbReference type="Gene3D" id="3.30.559.10">
    <property type="entry name" value="Chloramphenicol acetyltransferase-like domain"/>
    <property type="match status" value="1"/>
</dbReference>
<dbReference type="PANTHER" id="PTHR38474:SF1">
    <property type="entry name" value="SLR0299 PROTEIN"/>
    <property type="match status" value="1"/>
</dbReference>
<keyword evidence="2" id="KW-1185">Reference proteome</keyword>
<protein>
    <submittedName>
        <fullName evidence="1">Chloramphenicol acetyltransferase</fullName>
    </submittedName>
</protein>
<dbReference type="InterPro" id="IPR001707">
    <property type="entry name" value="Cmp_AcTrfase"/>
</dbReference>
<dbReference type="RefSeq" id="WP_321560348.1">
    <property type="nucleotide sequence ID" value="NZ_CP139558.1"/>
</dbReference>
<dbReference type="PANTHER" id="PTHR38474">
    <property type="entry name" value="SLR0299 PROTEIN"/>
    <property type="match status" value="1"/>
</dbReference>
<dbReference type="InterPro" id="IPR023213">
    <property type="entry name" value="CAT-like_dom_sf"/>
</dbReference>
<reference evidence="1 2" key="1">
    <citation type="submission" date="2023-11" db="EMBL/GenBank/DDBJ databases">
        <title>Analysis of the Genomes of Mucilaginibacter gossypii cycad 4 and M. sabulilitoris SNA2: microbes with the potential for plant growth promotion.</title>
        <authorList>
            <person name="Hirsch A.M."/>
            <person name="Humm E."/>
            <person name="Rubbi M."/>
            <person name="Del Vecchio G."/>
            <person name="Ha S.M."/>
            <person name="Pellegrini M."/>
            <person name="Gunsalus R.P."/>
        </authorList>
    </citation>
    <scope>NUCLEOTIDE SEQUENCE [LARGE SCALE GENOMIC DNA]</scope>
    <source>
        <strain evidence="1 2">SNA2</strain>
    </source>
</reference>
<evidence type="ECO:0000313" key="2">
    <source>
        <dbReference type="Proteomes" id="UP001324380"/>
    </source>
</evidence>
<dbReference type="EMBL" id="CP139558">
    <property type="protein sequence ID" value="WPU91180.1"/>
    <property type="molecule type" value="Genomic_DNA"/>
</dbReference>
<dbReference type="PIRSF" id="PIRSF000440">
    <property type="entry name" value="CAT"/>
    <property type="match status" value="1"/>
</dbReference>
<dbReference type="SUPFAM" id="SSF52777">
    <property type="entry name" value="CoA-dependent acyltransferases"/>
    <property type="match status" value="1"/>
</dbReference>
<sequence length="209" mass="24375">MKQRLNLETWERKEHFNFFKNFEEPFYGVVVDIDCTVAHNFVKQNDISFFLYYLHKSLTAVNNFDPFKYRIYGDEVMLYDQINAGPTIGRSNGTFGFSYINYHPSFEEFMIGAKKEIERVQNTTTLFAPKLDDDIVHYSSMPWIKFTSLSHARSFSFPDSCPKISFGKMTENNGKKTMPVSIHVHHALVDGLHLGQYIDHFQELMNDGI</sequence>
<proteinExistence type="predicted"/>
<gene>
    <name evidence="1" type="ORF">SNE25_17830</name>
</gene>
<accession>A0ABZ0TJ22</accession>
<dbReference type="SMART" id="SM01059">
    <property type="entry name" value="CAT"/>
    <property type="match status" value="1"/>
</dbReference>
<dbReference type="Proteomes" id="UP001324380">
    <property type="component" value="Chromosome"/>
</dbReference>
<evidence type="ECO:0000313" key="1">
    <source>
        <dbReference type="EMBL" id="WPU91180.1"/>
    </source>
</evidence>